<evidence type="ECO:0000256" key="1">
    <source>
        <dbReference type="SAM" id="MobiDB-lite"/>
    </source>
</evidence>
<dbReference type="EMBL" id="JBHRSV010000001">
    <property type="protein sequence ID" value="MFC2925244.1"/>
    <property type="molecule type" value="Genomic_DNA"/>
</dbReference>
<dbReference type="Gene3D" id="3.40.50.1240">
    <property type="entry name" value="Phosphoglycerate mutase-like"/>
    <property type="match status" value="1"/>
</dbReference>
<organism evidence="2 3">
    <name type="scientific">Hyphobacterium vulgare</name>
    <dbReference type="NCBI Taxonomy" id="1736751"/>
    <lineage>
        <taxon>Bacteria</taxon>
        <taxon>Pseudomonadati</taxon>
        <taxon>Pseudomonadota</taxon>
        <taxon>Alphaproteobacteria</taxon>
        <taxon>Maricaulales</taxon>
        <taxon>Maricaulaceae</taxon>
        <taxon>Hyphobacterium</taxon>
    </lineage>
</organism>
<feature type="region of interest" description="Disordered" evidence="1">
    <location>
        <begin position="1"/>
        <end position="22"/>
    </location>
</feature>
<evidence type="ECO:0000313" key="2">
    <source>
        <dbReference type="EMBL" id="MFC2925244.1"/>
    </source>
</evidence>
<dbReference type="RefSeq" id="WP_343164121.1">
    <property type="nucleotide sequence ID" value="NZ_JBHRSV010000001.1"/>
</dbReference>
<dbReference type="InterPro" id="IPR013078">
    <property type="entry name" value="His_Pase_superF_clade-1"/>
</dbReference>
<accession>A0ABV6ZUX3</accession>
<sequence>MTRKQSTPDLPGSITIARHGRPDMDRKTRVDWRGYEDWWADYDRAGLAPEQAPPPELIAAGQEARIIFASTLPRAIETAREAAPGREIVIDPVFVEAPLPPPTLPGQFPAHTWNVFARTAWWCGMARGQESRRQAELRAEAAAARLIEAAQSGPVLLCAHGWFNRMMRPVLRNLGWRCVRDGGDYYWTHRRYEFRPER</sequence>
<gene>
    <name evidence="2" type="ORF">ACFOOR_03910</name>
</gene>
<proteinExistence type="predicted"/>
<keyword evidence="3" id="KW-1185">Reference proteome</keyword>
<name>A0ABV6ZUX3_9PROT</name>
<dbReference type="Pfam" id="PF00300">
    <property type="entry name" value="His_Phos_1"/>
    <property type="match status" value="1"/>
</dbReference>
<protein>
    <submittedName>
        <fullName evidence="2">Histidine phosphatase family protein</fullName>
    </submittedName>
</protein>
<evidence type="ECO:0000313" key="3">
    <source>
        <dbReference type="Proteomes" id="UP001595379"/>
    </source>
</evidence>
<reference evidence="3" key="1">
    <citation type="journal article" date="2019" name="Int. J. Syst. Evol. Microbiol.">
        <title>The Global Catalogue of Microorganisms (GCM) 10K type strain sequencing project: providing services to taxonomists for standard genome sequencing and annotation.</title>
        <authorList>
            <consortium name="The Broad Institute Genomics Platform"/>
            <consortium name="The Broad Institute Genome Sequencing Center for Infectious Disease"/>
            <person name="Wu L."/>
            <person name="Ma J."/>
        </authorList>
    </citation>
    <scope>NUCLEOTIDE SEQUENCE [LARGE SCALE GENOMIC DNA]</scope>
    <source>
        <strain evidence="3">KCTC 52487</strain>
    </source>
</reference>
<dbReference type="Proteomes" id="UP001595379">
    <property type="component" value="Unassembled WGS sequence"/>
</dbReference>
<dbReference type="SUPFAM" id="SSF53254">
    <property type="entry name" value="Phosphoglycerate mutase-like"/>
    <property type="match status" value="1"/>
</dbReference>
<dbReference type="InterPro" id="IPR029033">
    <property type="entry name" value="His_PPase_superfam"/>
</dbReference>
<comment type="caution">
    <text evidence="2">The sequence shown here is derived from an EMBL/GenBank/DDBJ whole genome shotgun (WGS) entry which is preliminary data.</text>
</comment>